<evidence type="ECO:0000256" key="2">
    <source>
        <dbReference type="ARBA" id="ARBA00022562"/>
    </source>
</evidence>
<reference evidence="4 5" key="1">
    <citation type="submission" date="2014-07" db="EMBL/GenBank/DDBJ databases">
        <title>Bovine herpesvirus type 1.2b (BoHV-1.2b): Four Complete Genome Sequences of BoHV-1.2b Genital and Respiratory Isolates and Comparative Analysis with BoHV-1.1.</title>
        <authorList>
            <person name="d'Offay J.M."/>
            <person name="Fulton R.W."/>
            <person name="Eberle R."/>
            <person name="Kirkland P.D."/>
        </authorList>
    </citation>
    <scope>NUCLEOTIDE SEQUENCE [LARGE SCALE GENOMIC DNA]</scope>
    <source>
        <strain evidence="4">K22</strain>
    </source>
</reference>
<keyword evidence="2" id="KW-1048">Host nucleus</keyword>
<dbReference type="GO" id="GO:0019028">
    <property type="term" value="C:viral capsid"/>
    <property type="evidence" value="ECO:0007669"/>
    <property type="project" value="UniProtKB-KW"/>
</dbReference>
<gene>
    <name evidence="4" type="primary">UL18</name>
</gene>
<dbReference type="InterPro" id="IPR002690">
    <property type="entry name" value="Herpes_capsid_2"/>
</dbReference>
<sequence length="316" mass="33244">MAQPEAFEVEIVLPGDLSHGDLAALQKCEGKVVFFTTLRRRVPLADVALASFSVNGVAPDTLGLMAAYRCRFPAVVLRVAPGRMMAAPLGVGPMPRGAFLQNTGPFDLCNGDAVCLLPPLLGPGDRLALASAGAELLFPMTVPLPQARELVARVVARAVEALGDRAAAARPRAADVMYHNGRRYQVTPDVLCREGADAAARTLVLNMVFNVNEGSLLLLSLIPNLLTQGLQDGVANAIVQLGSASREAGQLLRLEPAEPRQDGGRRFCLYGALAAWISSATRLGDAVGARPLAKVCTFDGPSVVRVGEKAPIVVPL</sequence>
<proteinExistence type="inferred from homology"/>
<protein>
    <submittedName>
        <fullName evidence="4">Capsid triplex subunit 2</fullName>
    </submittedName>
</protein>
<keyword evidence="1" id="KW-0167">Capsid protein</keyword>
<dbReference type="Pfam" id="PF01802">
    <property type="entry name" value="Herpes_V23"/>
    <property type="match status" value="1"/>
</dbReference>
<evidence type="ECO:0000313" key="5">
    <source>
        <dbReference type="Proteomes" id="UP000170085"/>
    </source>
</evidence>
<dbReference type="HAMAP" id="MF_04019">
    <property type="entry name" value="HSV_TRX2"/>
    <property type="match status" value="1"/>
</dbReference>
<dbReference type="EMBL" id="KM258880">
    <property type="protein sequence ID" value="AIQ80623.1"/>
    <property type="molecule type" value="Genomic_DNA"/>
</dbReference>
<keyword evidence="3" id="KW-0946">Virion</keyword>
<organism evidence="4 5">
    <name type="scientific">Bovine herpesvirus 1.2 (strain K22)</name>
    <name type="common">BoHV-1</name>
    <name type="synonym">Infectious bovine rhinotracheitis virus</name>
    <dbReference type="NCBI Taxonomy" id="31519"/>
    <lineage>
        <taxon>Viruses</taxon>
        <taxon>Duplodnaviria</taxon>
        <taxon>Heunggongvirae</taxon>
        <taxon>Peploviricota</taxon>
        <taxon>Herviviricetes</taxon>
        <taxon>Herpesvirales</taxon>
        <taxon>Orthoherpesviridae</taxon>
        <taxon>Alphaherpesvirinae</taxon>
        <taxon>Varicellovirus</taxon>
        <taxon>Varicellovirus bovinealpha1</taxon>
    </lineage>
</organism>
<name>A0A089N657_BHV1K</name>
<dbReference type="Proteomes" id="UP000170085">
    <property type="component" value="Segment"/>
</dbReference>
<evidence type="ECO:0000313" key="4">
    <source>
        <dbReference type="EMBL" id="AIQ80623.1"/>
    </source>
</evidence>
<organismHost>
    <name type="scientific">Bos taurus</name>
    <name type="common">Bovine</name>
    <dbReference type="NCBI Taxonomy" id="9913"/>
</organismHost>
<accession>A0A089N657</accession>
<dbReference type="GO" id="GO:0005198">
    <property type="term" value="F:structural molecule activity"/>
    <property type="evidence" value="ECO:0007669"/>
    <property type="project" value="InterPro"/>
</dbReference>
<evidence type="ECO:0000256" key="1">
    <source>
        <dbReference type="ARBA" id="ARBA00022561"/>
    </source>
</evidence>
<evidence type="ECO:0000256" key="3">
    <source>
        <dbReference type="ARBA" id="ARBA00022844"/>
    </source>
</evidence>